<feature type="transmembrane region" description="Helical" evidence="1">
    <location>
        <begin position="152"/>
        <end position="172"/>
    </location>
</feature>
<feature type="transmembrane region" description="Helical" evidence="1">
    <location>
        <begin position="121"/>
        <end position="140"/>
    </location>
</feature>
<feature type="domain" description="CAAX prenyl protease 2/Lysostaphin resistance protein A-like" evidence="2">
    <location>
        <begin position="120"/>
        <end position="218"/>
    </location>
</feature>
<feature type="transmembrane region" description="Helical" evidence="1">
    <location>
        <begin position="205"/>
        <end position="224"/>
    </location>
</feature>
<keyword evidence="1" id="KW-1133">Transmembrane helix</keyword>
<keyword evidence="1" id="KW-0472">Membrane</keyword>
<dbReference type="InterPro" id="IPR003675">
    <property type="entry name" value="Rce1/LyrA-like_dom"/>
</dbReference>
<feature type="transmembrane region" description="Helical" evidence="1">
    <location>
        <begin position="23"/>
        <end position="44"/>
    </location>
</feature>
<feature type="transmembrane region" description="Helical" evidence="1">
    <location>
        <begin position="178"/>
        <end position="198"/>
    </location>
</feature>
<sequence length="292" mass="30365">MAAGPPDGIVDAMPRKPADNKTMALFLTVAFVAAGALGAVQPATGIPAEIIQLTQFGPALGVGLAALLWPSRVREVLAGTGPGRSGRGVLLLVTAPLVIALSVGTYAALTGDPRFTPPQAPFALIAVAQLIGACGEEIGWRCFLQPLLRTRFGPLTTSVVVGVVWGAWHIQIFAKHPLYAAAFLTMAVSMSVVLGWALEGVRAARLPLAGGFHALINLGLLLFMDEESGAVLPMALFGASCVVAAGLWTWWGVGRAARSASVPAPAQAQARTQAPARAHTRARIFPIMDDVR</sequence>
<feature type="transmembrane region" description="Helical" evidence="1">
    <location>
        <begin position="89"/>
        <end position="109"/>
    </location>
</feature>
<dbReference type="PANTHER" id="PTHR35797">
    <property type="entry name" value="PROTEASE-RELATED"/>
    <property type="match status" value="1"/>
</dbReference>
<keyword evidence="4" id="KW-1185">Reference proteome</keyword>
<evidence type="ECO:0000256" key="1">
    <source>
        <dbReference type="SAM" id="Phobius"/>
    </source>
</evidence>
<accession>A0ABY3YUN4</accession>
<protein>
    <submittedName>
        <fullName evidence="3">Lysostaphin resistance protein A</fullName>
    </submittedName>
</protein>
<keyword evidence="1" id="KW-0812">Transmembrane</keyword>
<dbReference type="InterPro" id="IPR042150">
    <property type="entry name" value="MmRce1-like"/>
</dbReference>
<name>A0ABY3YUN4_STRRM</name>
<dbReference type="PANTHER" id="PTHR35797:SF1">
    <property type="entry name" value="PROTEASE"/>
    <property type="match status" value="1"/>
</dbReference>
<feature type="transmembrane region" description="Helical" evidence="1">
    <location>
        <begin position="230"/>
        <end position="251"/>
    </location>
</feature>
<evidence type="ECO:0000259" key="2">
    <source>
        <dbReference type="Pfam" id="PF02517"/>
    </source>
</evidence>
<organism evidence="3 4">
    <name type="scientific">Streptomyces rimosus subsp. rimosus</name>
    <dbReference type="NCBI Taxonomy" id="132474"/>
    <lineage>
        <taxon>Bacteria</taxon>
        <taxon>Bacillati</taxon>
        <taxon>Actinomycetota</taxon>
        <taxon>Actinomycetes</taxon>
        <taxon>Kitasatosporales</taxon>
        <taxon>Streptomycetaceae</taxon>
        <taxon>Streptomyces</taxon>
    </lineage>
</organism>
<evidence type="ECO:0000313" key="4">
    <source>
        <dbReference type="Proteomes" id="UP000829494"/>
    </source>
</evidence>
<reference evidence="3 4" key="1">
    <citation type="submission" date="2022-03" db="EMBL/GenBank/DDBJ databases">
        <title>Complete genome of Streptomyces rimosus ssp. rimosus R7 (=ATCC 10970).</title>
        <authorList>
            <person name="Beganovic S."/>
            <person name="Ruckert C."/>
            <person name="Busche T."/>
            <person name="Kalinowski J."/>
            <person name="Wittmann C."/>
        </authorList>
    </citation>
    <scope>NUCLEOTIDE SEQUENCE [LARGE SCALE GENOMIC DNA]</scope>
    <source>
        <strain evidence="3 4">R7</strain>
    </source>
</reference>
<dbReference type="EMBL" id="CP094298">
    <property type="protein sequence ID" value="UNZ01687.1"/>
    <property type="molecule type" value="Genomic_DNA"/>
</dbReference>
<feature type="transmembrane region" description="Helical" evidence="1">
    <location>
        <begin position="50"/>
        <end position="69"/>
    </location>
</feature>
<dbReference type="Proteomes" id="UP000829494">
    <property type="component" value="Chromosome"/>
</dbReference>
<evidence type="ECO:0000313" key="3">
    <source>
        <dbReference type="EMBL" id="UNZ01687.1"/>
    </source>
</evidence>
<proteinExistence type="predicted"/>
<dbReference type="Pfam" id="PF02517">
    <property type="entry name" value="Rce1-like"/>
    <property type="match status" value="1"/>
</dbReference>
<gene>
    <name evidence="3" type="primary">lyrA</name>
    <name evidence="3" type="ORF">SRIMR7_05995</name>
</gene>